<proteinExistence type="predicted"/>
<feature type="domain" description="NADP-dependent oxidoreductase" evidence="2">
    <location>
        <begin position="2"/>
        <end position="134"/>
    </location>
</feature>
<dbReference type="PANTHER" id="PTHR43625">
    <property type="entry name" value="AFLATOXIN B1 ALDEHYDE REDUCTASE"/>
    <property type="match status" value="1"/>
</dbReference>
<evidence type="ECO:0000259" key="2">
    <source>
        <dbReference type="Pfam" id="PF00248"/>
    </source>
</evidence>
<keyword evidence="1" id="KW-0560">Oxidoreductase</keyword>
<evidence type="ECO:0000256" key="1">
    <source>
        <dbReference type="ARBA" id="ARBA00023002"/>
    </source>
</evidence>
<reference evidence="3 4" key="1">
    <citation type="journal article" date="2012" name="Science">
        <title>The Paleozoic origin of enzymatic lignin decomposition reconstructed from 31 fungal genomes.</title>
        <authorList>
            <person name="Floudas D."/>
            <person name="Binder M."/>
            <person name="Riley R."/>
            <person name="Barry K."/>
            <person name="Blanchette R.A."/>
            <person name="Henrissat B."/>
            <person name="Martinez A.T."/>
            <person name="Otillar R."/>
            <person name="Spatafora J.W."/>
            <person name="Yadav J.S."/>
            <person name="Aerts A."/>
            <person name="Benoit I."/>
            <person name="Boyd A."/>
            <person name="Carlson A."/>
            <person name="Copeland A."/>
            <person name="Coutinho P.M."/>
            <person name="de Vries R.P."/>
            <person name="Ferreira P."/>
            <person name="Findley K."/>
            <person name="Foster B."/>
            <person name="Gaskell J."/>
            <person name="Glotzer D."/>
            <person name="Gorecki P."/>
            <person name="Heitman J."/>
            <person name="Hesse C."/>
            <person name="Hori C."/>
            <person name="Igarashi K."/>
            <person name="Jurgens J.A."/>
            <person name="Kallen N."/>
            <person name="Kersten P."/>
            <person name="Kohler A."/>
            <person name="Kuees U."/>
            <person name="Kumar T.K.A."/>
            <person name="Kuo A."/>
            <person name="LaButti K."/>
            <person name="Larrondo L.F."/>
            <person name="Lindquist E."/>
            <person name="Ling A."/>
            <person name="Lombard V."/>
            <person name="Lucas S."/>
            <person name="Lundell T."/>
            <person name="Martin R."/>
            <person name="McLaughlin D.J."/>
            <person name="Morgenstern I."/>
            <person name="Morin E."/>
            <person name="Murat C."/>
            <person name="Nagy L.G."/>
            <person name="Nolan M."/>
            <person name="Ohm R.A."/>
            <person name="Patyshakuliyeva A."/>
            <person name="Rokas A."/>
            <person name="Ruiz-Duenas F.J."/>
            <person name="Sabat G."/>
            <person name="Salamov A."/>
            <person name="Samejima M."/>
            <person name="Schmutz J."/>
            <person name="Slot J.C."/>
            <person name="St John F."/>
            <person name="Stenlid J."/>
            <person name="Sun H."/>
            <person name="Sun S."/>
            <person name="Syed K."/>
            <person name="Tsang A."/>
            <person name="Wiebenga A."/>
            <person name="Young D."/>
            <person name="Pisabarro A."/>
            <person name="Eastwood D.C."/>
            <person name="Martin F."/>
            <person name="Cullen D."/>
            <person name="Grigoriev I.V."/>
            <person name="Hibbett D.S."/>
        </authorList>
    </citation>
    <scope>NUCLEOTIDE SEQUENCE</scope>
    <source>
        <strain evidence="4">FP-58527</strain>
    </source>
</reference>
<dbReference type="EMBL" id="KE504123">
    <property type="protein sequence ID" value="EPT05502.1"/>
    <property type="molecule type" value="Genomic_DNA"/>
</dbReference>
<accession>S8EK26</accession>
<dbReference type="SUPFAM" id="SSF51430">
    <property type="entry name" value="NAD(P)-linked oxidoreductase"/>
    <property type="match status" value="1"/>
</dbReference>
<dbReference type="AlphaFoldDB" id="S8EK26"/>
<dbReference type="Pfam" id="PF00248">
    <property type="entry name" value="Aldo_ket_red"/>
    <property type="match status" value="1"/>
</dbReference>
<dbReference type="STRING" id="743788.S8EK26"/>
<dbReference type="GO" id="GO:0016491">
    <property type="term" value="F:oxidoreductase activity"/>
    <property type="evidence" value="ECO:0007669"/>
    <property type="project" value="UniProtKB-KW"/>
</dbReference>
<gene>
    <name evidence="3" type="ORF">FOMPIDRAFT_83166</name>
</gene>
<dbReference type="OrthoDB" id="37537at2759"/>
<organism evidence="3 4">
    <name type="scientific">Fomitopsis schrenkii</name>
    <name type="common">Brown rot fungus</name>
    <dbReference type="NCBI Taxonomy" id="2126942"/>
    <lineage>
        <taxon>Eukaryota</taxon>
        <taxon>Fungi</taxon>
        <taxon>Dikarya</taxon>
        <taxon>Basidiomycota</taxon>
        <taxon>Agaricomycotina</taxon>
        <taxon>Agaricomycetes</taxon>
        <taxon>Polyporales</taxon>
        <taxon>Fomitopsis</taxon>
    </lineage>
</organism>
<sequence length="170" mass="18602">MEFSPFERGIEASGFVAAAREMGISVVACSPLGRGLITGRYQSSDDIEHGHFRPTLPRFAEENFHKNLELVDRFRAFAAKHGATPGQMALAWILAEHADFVPIPDSSNVERFEENAYAADIVLDAEDVEALRAAVAAADVRGTHYPREYLARMAVDNVPLGAWKGKKSTG</sequence>
<dbReference type="InterPro" id="IPR036812">
    <property type="entry name" value="NAD(P)_OxRdtase_dom_sf"/>
</dbReference>
<dbReference type="GO" id="GO:0005737">
    <property type="term" value="C:cytoplasm"/>
    <property type="evidence" value="ECO:0007669"/>
    <property type="project" value="TreeGrafter"/>
</dbReference>
<dbReference type="InterPro" id="IPR023210">
    <property type="entry name" value="NADP_OxRdtase_dom"/>
</dbReference>
<dbReference type="InterPro" id="IPR050791">
    <property type="entry name" value="Aldo-Keto_reductase"/>
</dbReference>
<evidence type="ECO:0000313" key="3">
    <source>
        <dbReference type="EMBL" id="EPT05502.1"/>
    </source>
</evidence>
<dbReference type="Proteomes" id="UP000015241">
    <property type="component" value="Unassembled WGS sequence"/>
</dbReference>
<dbReference type="Gene3D" id="3.20.20.100">
    <property type="entry name" value="NADP-dependent oxidoreductase domain"/>
    <property type="match status" value="1"/>
</dbReference>
<dbReference type="InParanoid" id="S8EK26"/>
<protein>
    <recommendedName>
        <fullName evidence="2">NADP-dependent oxidoreductase domain-containing protein</fullName>
    </recommendedName>
</protein>
<keyword evidence="4" id="KW-1185">Reference proteome</keyword>
<name>S8EK26_FOMSC</name>
<dbReference type="HOGENOM" id="CLU_023205_17_2_1"/>
<dbReference type="eggNOG" id="KOG1575">
    <property type="taxonomic scope" value="Eukaryota"/>
</dbReference>
<evidence type="ECO:0000313" key="4">
    <source>
        <dbReference type="Proteomes" id="UP000015241"/>
    </source>
</evidence>
<dbReference type="PANTHER" id="PTHR43625:SF40">
    <property type="entry name" value="ALDO-KETO REDUCTASE YAKC [NADP(+)]"/>
    <property type="match status" value="1"/>
</dbReference>